<dbReference type="InterPro" id="IPR027417">
    <property type="entry name" value="P-loop_NTPase"/>
</dbReference>
<accession>A0A6A5D4K1</accession>
<dbReference type="PANTHER" id="PTHR46406:SF1">
    <property type="entry name" value="NITRIC OXIDE-ASSOCIATED PROTEIN 1"/>
    <property type="match status" value="1"/>
</dbReference>
<dbReference type="PANTHER" id="PTHR46406">
    <property type="entry name" value="NITRIC OXIDE-ASSOCIATED PROTEIN 1"/>
    <property type="match status" value="1"/>
</dbReference>
<evidence type="ECO:0000313" key="3">
    <source>
        <dbReference type="EMBL" id="KAH9588025.1"/>
    </source>
</evidence>
<dbReference type="InterPro" id="IPR006073">
    <property type="entry name" value="GTP-bd"/>
</dbReference>
<feature type="compositionally biased region" description="Acidic residues" evidence="1">
    <location>
        <begin position="660"/>
        <end position="677"/>
    </location>
</feature>
<dbReference type="SUPFAM" id="SSF52540">
    <property type="entry name" value="P-loop containing nucleoside triphosphate hydrolases"/>
    <property type="match status" value="1"/>
</dbReference>
<dbReference type="KEGG" id="shx:MS3_00005554"/>
<reference evidence="3" key="4">
    <citation type="journal article" date="2022" name="PLoS Pathog.">
        <title>Chromosome-level genome of Schistosoma haematobium underpins genome-wide explorations of molecular variation.</title>
        <authorList>
            <person name="Stroehlein A.J."/>
            <person name="Korhonen P.K."/>
            <person name="Lee V.V."/>
            <person name="Ralph S.A."/>
            <person name="Mentink-Kane M."/>
            <person name="You H."/>
            <person name="McManus D.P."/>
            <person name="Tchuente L.T."/>
            <person name="Stothard J.R."/>
            <person name="Kaur P."/>
            <person name="Dudchenko O."/>
            <person name="Aiden E.L."/>
            <person name="Yang B."/>
            <person name="Yang H."/>
            <person name="Emery A.M."/>
            <person name="Webster B.L."/>
            <person name="Brindley P.J."/>
            <person name="Rollinson D."/>
            <person name="Chang B.C.H."/>
            <person name="Gasser R.B."/>
            <person name="Young N.D."/>
        </authorList>
    </citation>
    <scope>NUCLEOTIDE SEQUENCE</scope>
</reference>
<dbReference type="Proteomes" id="UP000471633">
    <property type="component" value="Unassembled WGS sequence"/>
</dbReference>
<evidence type="ECO:0000256" key="1">
    <source>
        <dbReference type="SAM" id="MobiDB-lite"/>
    </source>
</evidence>
<dbReference type="Pfam" id="PF01926">
    <property type="entry name" value="MMR_HSR1"/>
    <property type="match status" value="1"/>
</dbReference>
<comment type="caution">
    <text evidence="3">The sequence shown here is derived from an EMBL/GenBank/DDBJ whole genome shotgun (WGS) entry which is preliminary data.</text>
</comment>
<gene>
    <name evidence="3" type="primary">NOA1_1</name>
    <name evidence="3" type="ORF">MS3_00005554</name>
</gene>
<dbReference type="RefSeq" id="XP_012794595.2">
    <property type="nucleotide sequence ID" value="XM_012939141.3"/>
</dbReference>
<proteinExistence type="predicted"/>
<dbReference type="Gene3D" id="3.40.50.300">
    <property type="entry name" value="P-loop containing nucleotide triphosphate hydrolases"/>
    <property type="match status" value="1"/>
</dbReference>
<keyword evidence="4" id="KW-1185">Reference proteome</keyword>
<keyword evidence="2" id="KW-0472">Membrane</keyword>
<organism evidence="3 4">
    <name type="scientific">Schistosoma haematobium</name>
    <name type="common">Blood fluke</name>
    <dbReference type="NCBI Taxonomy" id="6185"/>
    <lineage>
        <taxon>Eukaryota</taxon>
        <taxon>Metazoa</taxon>
        <taxon>Spiralia</taxon>
        <taxon>Lophotrochozoa</taxon>
        <taxon>Platyhelminthes</taxon>
        <taxon>Trematoda</taxon>
        <taxon>Digenea</taxon>
        <taxon>Strigeidida</taxon>
        <taxon>Schistosomatoidea</taxon>
        <taxon>Schistosomatidae</taxon>
        <taxon>Schistosoma</taxon>
    </lineage>
</organism>
<sequence length="1102" mass="124511">MFVSRLALVSKGVPKIIRLCGKKFAYKINTKEQQCYKALLSETWESVSHQHFPNAESSTVLEDRNVDDLPVQSSRSKTTDFTRTLAPEDLNKIYSDEDPSLPPLSITCSGCGSPLHSKAAGYPGFIPSTEYKSIMSSTGRSLSRSKYRKPVLTLCVRCNLLQKHTEASKETINESSFLTKVTQEIQKYEDAVLIVIADVVNLPHSLIPELHTELKGKRYVLVGNKADQLPGDGPHFIERWCSALLEAAISRSKIPEENINHISIISALTGYGIPELIDFLLSKRFHCKSPIYLIGSTNVGKSSLFNRLLLSDLCKSEAKESIHRATISSWPGTTMGLLSFPLTLMNSAKRGQRIQSRYEQSYQKTIQNRECSSSHGFRYLKPKEIVSGICDKRSANYYAAKKARETLPDLSTMPTYTWKPNENSNSNKSGICVGSEFGLEQLASELFSGDIFIDKASWDGDQSTRLLTNILNPRYFNDHAWCYDTPGVFCKDQILNYLSSNLLHSMTNYKSEGTGIFHLPNGVNNKVLIPRTFVMRPGLTLLMGSLGRLDVLKAPSSVYLTTFSHLPIHIVSTKEVDEYKSRFFKFLMPKIKNNSVYTDNNYNNTAGPCGLLPPMQSKNLDPIETLPNLDQSNIDVVLSGAGWISVAGLSKTNKKLLDEKDSEEISTENSVVDDDNDNNNNDELFCADILLAAWTPGALGISLRKPLIPYAIKRRGHRLKWLREFSVLYCNMTTVSPMNNETNDYEEFLKQFKLLNTISAEFRNVCTILGTELDCSLVRKNLINLQRYMMYELQNTQYQLIKCWRNANIGLSTNITSEQSDQLFSVFTTYIEYHMRALLKTLHLITLFPSINLQFNSNTTNINKNDDQVEDKKSENHEFINHEVVIQNDSSWILASNKLLQTNISSLINTGYTKSLELGIDQNDISLLLADKTNIDNNDVDDNNDNDQKITRNSTLSEIDILKNEYCTLQTALHDISSLVCVTPWNVLAFPVDIEQRLSLQESTSTIHPRKSQLSNRLQTFNKKSTLSSINSLNLSTSFGQNKIHILPTINELPIHYKLCDILKNYIKRKRIFAFLFIGTFIITVLIILIILFIVIFPNINK</sequence>
<dbReference type="InterPro" id="IPR052807">
    <property type="entry name" value="Mito_transl_resp_regulator"/>
</dbReference>
<feature type="transmembrane region" description="Helical" evidence="2">
    <location>
        <begin position="1072"/>
        <end position="1097"/>
    </location>
</feature>
<dbReference type="GO" id="GO:0005525">
    <property type="term" value="F:GTP binding"/>
    <property type="evidence" value="ECO:0007669"/>
    <property type="project" value="InterPro"/>
</dbReference>
<feature type="region of interest" description="Disordered" evidence="1">
    <location>
        <begin position="657"/>
        <end position="677"/>
    </location>
</feature>
<evidence type="ECO:0000313" key="4">
    <source>
        <dbReference type="Proteomes" id="UP000471633"/>
    </source>
</evidence>
<dbReference type="AlphaFoldDB" id="A0A6A5D4K1"/>
<keyword evidence="2" id="KW-0812">Transmembrane</keyword>
<dbReference type="CTD" id="24590692"/>
<dbReference type="EMBL" id="AMPZ03000003">
    <property type="protein sequence ID" value="KAH9588025.1"/>
    <property type="molecule type" value="Genomic_DNA"/>
</dbReference>
<keyword evidence="2" id="KW-1133">Transmembrane helix</keyword>
<evidence type="ECO:0000256" key="2">
    <source>
        <dbReference type="SAM" id="Phobius"/>
    </source>
</evidence>
<reference evidence="3" key="2">
    <citation type="journal article" date="2019" name="Gigascience">
        <title>High-quality Schistosoma haematobium genome achieved by single-molecule and long-range sequencing.</title>
        <authorList>
            <person name="Stroehlein A.J."/>
            <person name="Korhonen P.K."/>
            <person name="Chong T.M."/>
            <person name="Lim Y.L."/>
            <person name="Chan K.G."/>
            <person name="Webster B."/>
            <person name="Rollinson D."/>
            <person name="Brindley P.J."/>
            <person name="Gasser R.B."/>
            <person name="Young N.D."/>
        </authorList>
    </citation>
    <scope>NUCLEOTIDE SEQUENCE</scope>
</reference>
<name>A0A6A5D4K1_SCHHA</name>
<protein>
    <submittedName>
        <fullName evidence="3">Nitric oxide associated protein 1</fullName>
    </submittedName>
</protein>
<reference evidence="3" key="3">
    <citation type="submission" date="2021-06" db="EMBL/GenBank/DDBJ databases">
        <title>Chromosome-level genome assembly for S. haematobium.</title>
        <authorList>
            <person name="Stroehlein A.J."/>
        </authorList>
    </citation>
    <scope>NUCLEOTIDE SEQUENCE</scope>
</reference>
<reference evidence="3" key="1">
    <citation type="journal article" date="2012" name="Nat. Genet.">
        <title>Whole-genome sequence of Schistosoma haematobium.</title>
        <authorList>
            <person name="Young N.D."/>
            <person name="Jex A.R."/>
            <person name="Li B."/>
            <person name="Liu S."/>
            <person name="Yang L."/>
            <person name="Xiong Z."/>
            <person name="Li Y."/>
            <person name="Cantacessi C."/>
            <person name="Hall R.S."/>
            <person name="Xu X."/>
            <person name="Chen F."/>
            <person name="Wu X."/>
            <person name="Zerlotini A."/>
            <person name="Oliveira G."/>
            <person name="Hofmann A."/>
            <person name="Zhang G."/>
            <person name="Fang X."/>
            <person name="Kang Y."/>
            <person name="Campbell B.E."/>
            <person name="Loukas A."/>
            <person name="Ranganathan S."/>
            <person name="Rollinson D."/>
            <person name="Rinaldi G."/>
            <person name="Brindley P.J."/>
            <person name="Yang H."/>
            <person name="Wang J."/>
            <person name="Wang J."/>
            <person name="Gasser R.B."/>
        </authorList>
    </citation>
    <scope>NUCLEOTIDE SEQUENCE</scope>
</reference>
<dbReference type="GeneID" id="24590692"/>
<dbReference type="CDD" id="cd01855">
    <property type="entry name" value="YqeH"/>
    <property type="match status" value="1"/>
</dbReference>